<keyword evidence="4" id="KW-1185">Reference proteome</keyword>
<dbReference type="RefSeq" id="WP_212940058.1">
    <property type="nucleotide sequence ID" value="NZ_BORR01000009.1"/>
</dbReference>
<feature type="transmembrane region" description="Helical" evidence="1">
    <location>
        <begin position="268"/>
        <end position="290"/>
    </location>
</feature>
<sequence length="368" mass="41765">MSTLSIVVLTLIFIPLISSLAFMPYLTRETVSFGISISEEIYRSEPVRRMRKNYALISLLLYGLLYLICAFALFRSGHQDRLEESIWLPLFIFLLIALSSGLFLYFHVKMKQLKRTLPATVKAKSILTVDTKYRQNKLAVSNHWFWLHAALIAGSVVYMLANYDRIPGQIALKYDFQGNIVESAAKSYGTVFSLNAAQFMMLLLFLFINWSIQHSKQQTYAGDPERSIRQSSIFRHRWSVFSLLSSFMTISLFSFLQLNMIEPMHTNVMMSVSLAIPLFVVLFAIILSFLTGQGGSRIKRPAKGSSVQPVDDDHLWKLGVFYYNPSDPSVFVEKRSGIGWTINHAHPAAWTIVGVILIIVIVSILIST</sequence>
<feature type="transmembrane region" description="Helical" evidence="1">
    <location>
        <begin position="53"/>
        <end position="74"/>
    </location>
</feature>
<dbReference type="Pfam" id="PF19124">
    <property type="entry name" value="DUF5808"/>
    <property type="match status" value="1"/>
</dbReference>
<feature type="transmembrane region" description="Helical" evidence="1">
    <location>
        <begin position="6"/>
        <end position="26"/>
    </location>
</feature>
<organism evidence="3 4">
    <name type="scientific">Paenibacillus antibioticophila</name>
    <dbReference type="NCBI Taxonomy" id="1274374"/>
    <lineage>
        <taxon>Bacteria</taxon>
        <taxon>Bacillati</taxon>
        <taxon>Bacillota</taxon>
        <taxon>Bacilli</taxon>
        <taxon>Bacillales</taxon>
        <taxon>Paenibacillaceae</taxon>
        <taxon>Paenibacillus</taxon>
    </lineage>
</organism>
<reference evidence="3 4" key="1">
    <citation type="submission" date="2021-03" db="EMBL/GenBank/DDBJ databases">
        <title>Antimicrobial resistance genes in bacteria isolated from Japanese honey, and their potential for conferring macrolide and lincosamide resistance in the American foulbrood pathogen Paenibacillus larvae.</title>
        <authorList>
            <person name="Okamoto M."/>
            <person name="Kumagai M."/>
            <person name="Kanamori H."/>
            <person name="Takamatsu D."/>
        </authorList>
    </citation>
    <scope>NUCLEOTIDE SEQUENCE [LARGE SCALE GENOMIC DNA]</scope>
    <source>
        <strain evidence="3 4">J41TS12</strain>
    </source>
</reference>
<accession>A0A919XTR3</accession>
<dbReference type="AlphaFoldDB" id="A0A919XTR3"/>
<keyword evidence="1" id="KW-0812">Transmembrane</keyword>
<name>A0A919XTR3_9BACL</name>
<evidence type="ECO:0000256" key="1">
    <source>
        <dbReference type="SAM" id="Phobius"/>
    </source>
</evidence>
<feature type="transmembrane region" description="Helical" evidence="1">
    <location>
        <begin position="188"/>
        <end position="208"/>
    </location>
</feature>
<dbReference type="EMBL" id="BORR01000009">
    <property type="protein sequence ID" value="GIO37829.1"/>
    <property type="molecule type" value="Genomic_DNA"/>
</dbReference>
<feature type="transmembrane region" description="Helical" evidence="1">
    <location>
        <begin position="144"/>
        <end position="161"/>
    </location>
</feature>
<evidence type="ECO:0000313" key="4">
    <source>
        <dbReference type="Proteomes" id="UP000681162"/>
    </source>
</evidence>
<dbReference type="PANTHER" id="PTHR37810:SF9">
    <property type="entry name" value="MEMBRANE PROTEIN"/>
    <property type="match status" value="1"/>
</dbReference>
<dbReference type="PANTHER" id="PTHR37810">
    <property type="entry name" value="IMMUNITY PROTEIN SDPI"/>
    <property type="match status" value="1"/>
</dbReference>
<protein>
    <submittedName>
        <fullName evidence="3">Membrane protein</fullName>
    </submittedName>
</protein>
<proteinExistence type="predicted"/>
<evidence type="ECO:0000259" key="2">
    <source>
        <dbReference type="Pfam" id="PF19124"/>
    </source>
</evidence>
<feature type="domain" description="DUF5808" evidence="2">
    <location>
        <begin position="325"/>
        <end position="350"/>
    </location>
</feature>
<dbReference type="InterPro" id="IPR043831">
    <property type="entry name" value="DUF5808"/>
</dbReference>
<dbReference type="GO" id="GO:0009636">
    <property type="term" value="P:response to toxic substance"/>
    <property type="evidence" value="ECO:0007669"/>
    <property type="project" value="TreeGrafter"/>
</dbReference>
<comment type="caution">
    <text evidence="3">The sequence shown here is derived from an EMBL/GenBank/DDBJ whole genome shotgun (WGS) entry which is preliminary data.</text>
</comment>
<feature type="transmembrane region" description="Helical" evidence="1">
    <location>
        <begin position="86"/>
        <end position="106"/>
    </location>
</feature>
<feature type="transmembrane region" description="Helical" evidence="1">
    <location>
        <begin position="238"/>
        <end position="256"/>
    </location>
</feature>
<keyword evidence="1" id="KW-0472">Membrane</keyword>
<feature type="transmembrane region" description="Helical" evidence="1">
    <location>
        <begin position="348"/>
        <end position="366"/>
    </location>
</feature>
<keyword evidence="1" id="KW-1133">Transmembrane helix</keyword>
<evidence type="ECO:0000313" key="3">
    <source>
        <dbReference type="EMBL" id="GIO37829.1"/>
    </source>
</evidence>
<gene>
    <name evidence="3" type="ORF">J41TS12_26900</name>
</gene>
<dbReference type="Proteomes" id="UP000681162">
    <property type="component" value="Unassembled WGS sequence"/>
</dbReference>